<evidence type="ECO:0000313" key="8">
    <source>
        <dbReference type="Proteomes" id="UP000199603"/>
    </source>
</evidence>
<evidence type="ECO:0000256" key="1">
    <source>
        <dbReference type="ARBA" id="ARBA00022679"/>
    </source>
</evidence>
<dbReference type="PROSITE" id="PS00107">
    <property type="entry name" value="PROTEIN_KINASE_ATP"/>
    <property type="match status" value="1"/>
</dbReference>
<evidence type="ECO:0000256" key="4">
    <source>
        <dbReference type="ARBA" id="ARBA00022840"/>
    </source>
</evidence>
<organism evidence="7 8">
    <name type="scientific">Aquimonas voraii</name>
    <dbReference type="NCBI Taxonomy" id="265719"/>
    <lineage>
        <taxon>Bacteria</taxon>
        <taxon>Pseudomonadati</taxon>
        <taxon>Pseudomonadota</taxon>
        <taxon>Gammaproteobacteria</taxon>
        <taxon>Lysobacterales</taxon>
        <taxon>Lysobacteraceae</taxon>
        <taxon>Aquimonas</taxon>
    </lineage>
</organism>
<dbReference type="InterPro" id="IPR011990">
    <property type="entry name" value="TPR-like_helical_dom_sf"/>
</dbReference>
<evidence type="ECO:0000256" key="2">
    <source>
        <dbReference type="ARBA" id="ARBA00022741"/>
    </source>
</evidence>
<evidence type="ECO:0000256" key="5">
    <source>
        <dbReference type="PROSITE-ProRule" id="PRU10141"/>
    </source>
</evidence>
<keyword evidence="1" id="KW-0808">Transferase</keyword>
<dbReference type="GO" id="GO:0005524">
    <property type="term" value="F:ATP binding"/>
    <property type="evidence" value="ECO:0007669"/>
    <property type="project" value="UniProtKB-UniRule"/>
</dbReference>
<reference evidence="7 8" key="1">
    <citation type="submission" date="2016-10" db="EMBL/GenBank/DDBJ databases">
        <authorList>
            <person name="de Groot N.N."/>
        </authorList>
    </citation>
    <scope>NUCLEOTIDE SEQUENCE [LARGE SCALE GENOMIC DNA]</scope>
    <source>
        <strain evidence="7 8">DSM 16957</strain>
    </source>
</reference>
<evidence type="ECO:0000259" key="6">
    <source>
        <dbReference type="PROSITE" id="PS50011"/>
    </source>
</evidence>
<sequence length="881" mass="95144">MSDSLSDRFRRLEPLLDRALDLDGAERDNFLRICAEIHPDLYPDLLKGLGAEDRDLPKLGGLAARVTEERTTDRRGLQAGPWQLLEKIGRGGMGTVYLAKRADGAFDKRAAVKLLRNADLRFKQALERERQLLARLEHPAIARLIDGGVLPDGQPYLVMELAEGLDLDKWAAQEKPDLDTRLRVFLDICGAVSEAHAQLIVHRDLKPSNVRVNREGQVKLLDFGIAKLLDSDVKQGETRALALTPEYAAPEQLRGEPVSTRTDVYALGALLYQLLTGRTPHPGFDGDWASFISRVCDEDADPPSRHETREVPRARLRGDLDAIVQMALQRDPARRYASVEALADDLRRHLDGRPVRAHAPSLGYRLSKWLRRHRLSAGLGAAAALALGAGLAGVLWQARTTAAERDAAQVQAQRYQAVLEHLGLMFREAAAGSGDVSRLSARDLLVNSTAQLERAFATDPAAGQLVLATVGELYVYLQDYSAAGTLLDRFVEVDDGSAPSSLRAQVLGDLALVDVRRGEAGRACTRAEQAIRLLEAEPSDQRGVIANVLGNYGQCLRLLGRVPESLAAYERAAALRYALSGADSPLTASADNNLGTAYYQAGRLAEARQRLNLALAGFERNDLGRSAQAGNVLNNLAAIAFSEGQLGEAQALFERALEVQRAVLGDSAALGALTNNFGKLLTLRGDLQRAQRLLAESLDLQTRFVGADSPDAGFTHLSLGDLQLAQQQAGAAVSSFQLALALFEGRFGPDHLFAARARLALAHAQARAGDPRGAGESYLRALDALAALPGATPARLRAGGHCLRLQDALGKRLARIEATDLSGCEGLIQTLAADHYERLEAEVLLALARGDTDSPRPRLVALAAALGPNSPRLAQLRRLVP</sequence>
<dbReference type="PANTHER" id="PTHR43289">
    <property type="entry name" value="MITOGEN-ACTIVATED PROTEIN KINASE KINASE KINASE 20-RELATED"/>
    <property type="match status" value="1"/>
</dbReference>
<feature type="binding site" evidence="5">
    <location>
        <position position="113"/>
    </location>
    <ligand>
        <name>ATP</name>
        <dbReference type="ChEBI" id="CHEBI:30616"/>
    </ligand>
</feature>
<dbReference type="InterPro" id="IPR000719">
    <property type="entry name" value="Prot_kinase_dom"/>
</dbReference>
<dbReference type="Gene3D" id="1.25.40.10">
    <property type="entry name" value="Tetratricopeptide repeat domain"/>
    <property type="match status" value="2"/>
</dbReference>
<dbReference type="SUPFAM" id="SSF48452">
    <property type="entry name" value="TPR-like"/>
    <property type="match status" value="2"/>
</dbReference>
<proteinExistence type="predicted"/>
<dbReference type="GO" id="GO:0004674">
    <property type="term" value="F:protein serine/threonine kinase activity"/>
    <property type="evidence" value="ECO:0007669"/>
    <property type="project" value="UniProtKB-KW"/>
</dbReference>
<keyword evidence="4 5" id="KW-0067">ATP-binding</keyword>
<dbReference type="PROSITE" id="PS50011">
    <property type="entry name" value="PROTEIN_KINASE_DOM"/>
    <property type="match status" value="1"/>
</dbReference>
<dbReference type="Gene3D" id="3.30.200.20">
    <property type="entry name" value="Phosphorylase Kinase, domain 1"/>
    <property type="match status" value="1"/>
</dbReference>
<dbReference type="InterPro" id="IPR017441">
    <property type="entry name" value="Protein_kinase_ATP_BS"/>
</dbReference>
<dbReference type="AlphaFoldDB" id="A0A1G6WXK6"/>
<dbReference type="PANTHER" id="PTHR43289:SF34">
    <property type="entry name" value="SERINE_THREONINE-PROTEIN KINASE YBDM-RELATED"/>
    <property type="match status" value="1"/>
</dbReference>
<dbReference type="EMBL" id="FNAG01000005">
    <property type="protein sequence ID" value="SDD69786.1"/>
    <property type="molecule type" value="Genomic_DNA"/>
</dbReference>
<dbReference type="Gene3D" id="1.10.510.10">
    <property type="entry name" value="Transferase(Phosphotransferase) domain 1"/>
    <property type="match status" value="1"/>
</dbReference>
<keyword evidence="3 7" id="KW-0418">Kinase</keyword>
<dbReference type="STRING" id="265719.SAMN04488509_105184"/>
<protein>
    <submittedName>
        <fullName evidence="7">Non-specific serine/threonine protein kinase</fullName>
    </submittedName>
</protein>
<dbReference type="OrthoDB" id="9801841at2"/>
<evidence type="ECO:0000256" key="3">
    <source>
        <dbReference type="ARBA" id="ARBA00022777"/>
    </source>
</evidence>
<gene>
    <name evidence="7" type="ORF">SAMN04488509_105184</name>
</gene>
<dbReference type="Pfam" id="PF00069">
    <property type="entry name" value="Pkinase"/>
    <property type="match status" value="1"/>
</dbReference>
<dbReference type="Proteomes" id="UP000199603">
    <property type="component" value="Unassembled WGS sequence"/>
</dbReference>
<name>A0A1G6WXK6_9GAMM</name>
<dbReference type="SMART" id="SM00220">
    <property type="entry name" value="S_TKc"/>
    <property type="match status" value="1"/>
</dbReference>
<accession>A0A1G6WXK6</accession>
<feature type="domain" description="Protein kinase" evidence="6">
    <location>
        <begin position="82"/>
        <end position="350"/>
    </location>
</feature>
<dbReference type="SMART" id="SM00028">
    <property type="entry name" value="TPR"/>
    <property type="match status" value="6"/>
</dbReference>
<dbReference type="InterPro" id="IPR011009">
    <property type="entry name" value="Kinase-like_dom_sf"/>
</dbReference>
<dbReference type="RefSeq" id="WP_091242464.1">
    <property type="nucleotide sequence ID" value="NZ_FNAG01000005.1"/>
</dbReference>
<evidence type="ECO:0000313" key="7">
    <source>
        <dbReference type="EMBL" id="SDD69786.1"/>
    </source>
</evidence>
<dbReference type="Pfam" id="PF13424">
    <property type="entry name" value="TPR_12"/>
    <property type="match status" value="2"/>
</dbReference>
<keyword evidence="7" id="KW-0723">Serine/threonine-protein kinase</keyword>
<dbReference type="InterPro" id="IPR019734">
    <property type="entry name" value="TPR_rpt"/>
</dbReference>
<keyword evidence="2 5" id="KW-0547">Nucleotide-binding</keyword>
<dbReference type="CDD" id="cd14014">
    <property type="entry name" value="STKc_PknB_like"/>
    <property type="match status" value="1"/>
</dbReference>
<dbReference type="SUPFAM" id="SSF56112">
    <property type="entry name" value="Protein kinase-like (PK-like)"/>
    <property type="match status" value="1"/>
</dbReference>
<keyword evidence="8" id="KW-1185">Reference proteome</keyword>